<dbReference type="GO" id="GO:0004776">
    <property type="term" value="F:succinate-CoA ligase (GDP-forming) activity"/>
    <property type="evidence" value="ECO:0007669"/>
    <property type="project" value="TreeGrafter"/>
</dbReference>
<dbReference type="PANTHER" id="PTHR11117:SF24">
    <property type="entry name" value="PROTEIN FDRA"/>
    <property type="match status" value="1"/>
</dbReference>
<feature type="domain" description="CoA-binding" evidence="2">
    <location>
        <begin position="190"/>
        <end position="279"/>
    </location>
</feature>
<dbReference type="InterPro" id="IPR005811">
    <property type="entry name" value="SUCC_ACL_C"/>
</dbReference>
<reference evidence="3 4" key="1">
    <citation type="submission" date="2018-06" db="EMBL/GenBank/DDBJ databases">
        <title>Complete genome of Desulfovibrio marinus P48SEP.</title>
        <authorList>
            <person name="Crispim J.S."/>
            <person name="Vidigal P.M.P."/>
            <person name="Silva L.C.F."/>
            <person name="Araujo L.C."/>
            <person name="Laguardia C.N."/>
            <person name="Dias R.S."/>
            <person name="Sousa M.P."/>
            <person name="Paula S.O."/>
            <person name="Silva C."/>
        </authorList>
    </citation>
    <scope>NUCLEOTIDE SEQUENCE [LARGE SCALE GENOMIC DNA]</scope>
    <source>
        <strain evidence="3 4">P48SEP</strain>
    </source>
</reference>
<dbReference type="Pfam" id="PF02629">
    <property type="entry name" value="CoA_binding"/>
    <property type="match status" value="1"/>
</dbReference>
<protein>
    <submittedName>
        <fullName evidence="3">FdrA family protein</fullName>
    </submittedName>
</protein>
<evidence type="ECO:0000259" key="1">
    <source>
        <dbReference type="Pfam" id="PF00549"/>
    </source>
</evidence>
<dbReference type="Gene3D" id="3.40.50.720">
    <property type="entry name" value="NAD(P)-binding Rossmann-like Domain"/>
    <property type="match status" value="1"/>
</dbReference>
<organism evidence="3 4">
    <name type="scientific">Oceanidesulfovibrio marinus</name>
    <dbReference type="NCBI Taxonomy" id="370038"/>
    <lineage>
        <taxon>Bacteria</taxon>
        <taxon>Pseudomonadati</taxon>
        <taxon>Thermodesulfobacteriota</taxon>
        <taxon>Desulfovibrionia</taxon>
        <taxon>Desulfovibrionales</taxon>
        <taxon>Desulfovibrionaceae</taxon>
        <taxon>Oceanidesulfovibrio</taxon>
    </lineage>
</organism>
<gene>
    <name evidence="3" type="ORF">DQK91_08795</name>
</gene>
<evidence type="ECO:0000313" key="4">
    <source>
        <dbReference type="Proteomes" id="UP000434052"/>
    </source>
</evidence>
<dbReference type="NCBIfam" id="NF004760">
    <property type="entry name" value="PRK06091.1"/>
    <property type="match status" value="1"/>
</dbReference>
<dbReference type="GO" id="GO:0005829">
    <property type="term" value="C:cytosol"/>
    <property type="evidence" value="ECO:0007669"/>
    <property type="project" value="TreeGrafter"/>
</dbReference>
<sequence length="517" mass="54010">MRKTIIRAGEYHDSVFLLSISKKLRALPGVNQVVAAMGTDMNKTVLEDTGLLDESGRAATSKDLILALDIVEEDVANTVLAELDSCIAGGESGGDGPKDYPSLDMANAAHPDSNLVMISVPGAFAALEAEHALELGKHCFIFSDNVELVDEVALKKLGREKGLLVMGPGCGTSLIGGYALGMMSAAARGPIGIVGASGSGIHQMAMIIDRAGGGISHAIGTGGRDLSDEVGGSTMLAGLELLEQDPETKVLILVSKPPAPATMQRILERVRQCSKPVIVHFLGGDPELVRKADALAPETLEHAARMAMALVAGETLPASPYEDYARELDPVAASLAEAGGGSLRGVFCGGTHAEEAALVLERLGLTVHSNLPLPCCASLKSPLQSEGDCIIDIGDEIFTQGKPHPVIEPSIINPRIIQEASDPQTGVILLDILCGFGAHPDPAGVVGDSISQVLREAKQRGQELAVVVSLCGVHNDPQDVEGQRRTLEEAGAVVFFNNAQAAYCAGKTILLRRGEKQ</sequence>
<dbReference type="InterPro" id="IPR016102">
    <property type="entry name" value="Succinyl-CoA_synth-like"/>
</dbReference>
<name>A0A6P1ZIM2_9BACT</name>
<dbReference type="RefSeq" id="WP_144304979.1">
    <property type="nucleotide sequence ID" value="NZ_QMIF01000004.1"/>
</dbReference>
<dbReference type="GO" id="GO:0006099">
    <property type="term" value="P:tricarboxylic acid cycle"/>
    <property type="evidence" value="ECO:0007669"/>
    <property type="project" value="TreeGrafter"/>
</dbReference>
<feature type="domain" description="ATP-citrate synthase/succinyl-CoA ligase C-terminal" evidence="1">
    <location>
        <begin position="346"/>
        <end position="505"/>
    </location>
</feature>
<dbReference type="GO" id="GO:0009361">
    <property type="term" value="C:succinate-CoA ligase complex (ADP-forming)"/>
    <property type="evidence" value="ECO:0007669"/>
    <property type="project" value="TreeGrafter"/>
</dbReference>
<dbReference type="SUPFAM" id="SSF52210">
    <property type="entry name" value="Succinyl-CoA synthetase domains"/>
    <property type="match status" value="2"/>
</dbReference>
<evidence type="ECO:0000313" key="3">
    <source>
        <dbReference type="EMBL" id="TVM34658.1"/>
    </source>
</evidence>
<dbReference type="AlphaFoldDB" id="A0A6P1ZIM2"/>
<dbReference type="GO" id="GO:0004775">
    <property type="term" value="F:succinate-CoA ligase (ADP-forming) activity"/>
    <property type="evidence" value="ECO:0007669"/>
    <property type="project" value="TreeGrafter"/>
</dbReference>
<proteinExistence type="predicted"/>
<comment type="caution">
    <text evidence="3">The sequence shown here is derived from an EMBL/GenBank/DDBJ whole genome shotgun (WGS) entry which is preliminary data.</text>
</comment>
<dbReference type="Pfam" id="PF00549">
    <property type="entry name" value="Ligase_CoA"/>
    <property type="match status" value="1"/>
</dbReference>
<accession>A0A6P1ZIM2</accession>
<dbReference type="EMBL" id="QMIF01000004">
    <property type="protein sequence ID" value="TVM34658.1"/>
    <property type="molecule type" value="Genomic_DNA"/>
</dbReference>
<dbReference type="InterPro" id="IPR003781">
    <property type="entry name" value="CoA-bd"/>
</dbReference>
<dbReference type="PANTHER" id="PTHR11117">
    <property type="entry name" value="SUCCINYL-COA LIGASE SUBUNIT ALPHA"/>
    <property type="match status" value="1"/>
</dbReference>
<evidence type="ECO:0000259" key="2">
    <source>
        <dbReference type="Pfam" id="PF02629"/>
    </source>
</evidence>
<dbReference type="Proteomes" id="UP000434052">
    <property type="component" value="Unassembled WGS sequence"/>
</dbReference>
<dbReference type="Gene3D" id="3.40.50.261">
    <property type="entry name" value="Succinyl-CoA synthetase domains"/>
    <property type="match status" value="2"/>
</dbReference>
<dbReference type="OrthoDB" id="5580580at2"/>